<feature type="compositionally biased region" description="Basic and acidic residues" evidence="1">
    <location>
        <begin position="1"/>
        <end position="12"/>
    </location>
</feature>
<name>A0ABU3CRS3_9FLAO</name>
<comment type="caution">
    <text evidence="3">The sequence shown here is derived from an EMBL/GenBank/DDBJ whole genome shotgun (WGS) entry which is preliminary data.</text>
</comment>
<dbReference type="CDD" id="cd01038">
    <property type="entry name" value="Endonuclease_DUF559"/>
    <property type="match status" value="1"/>
</dbReference>
<evidence type="ECO:0000259" key="2">
    <source>
        <dbReference type="Pfam" id="PF04480"/>
    </source>
</evidence>
<dbReference type="PANTHER" id="PTHR38590:SF1">
    <property type="entry name" value="BLL0828 PROTEIN"/>
    <property type="match status" value="1"/>
</dbReference>
<dbReference type="Pfam" id="PF04480">
    <property type="entry name" value="DUF559"/>
    <property type="match status" value="1"/>
</dbReference>
<proteinExistence type="predicted"/>
<dbReference type="SUPFAM" id="SSF52980">
    <property type="entry name" value="Restriction endonuclease-like"/>
    <property type="match status" value="1"/>
</dbReference>
<keyword evidence="4" id="KW-1185">Reference proteome</keyword>
<dbReference type="Gene3D" id="3.40.960.10">
    <property type="entry name" value="VSR Endonuclease"/>
    <property type="match status" value="1"/>
</dbReference>
<dbReference type="Proteomes" id="UP001248819">
    <property type="component" value="Unassembled WGS sequence"/>
</dbReference>
<evidence type="ECO:0000313" key="3">
    <source>
        <dbReference type="EMBL" id="MDT0649001.1"/>
    </source>
</evidence>
<keyword evidence="3" id="KW-0378">Hydrolase</keyword>
<accession>A0ABU3CRS3</accession>
<dbReference type="RefSeq" id="WP_311483179.1">
    <property type="nucleotide sequence ID" value="NZ_JAVRHP010000007.1"/>
</dbReference>
<evidence type="ECO:0000256" key="1">
    <source>
        <dbReference type="SAM" id="MobiDB-lite"/>
    </source>
</evidence>
<keyword evidence="3" id="KW-0255">Endonuclease</keyword>
<organism evidence="3 4">
    <name type="scientific">Autumnicola edwardsiae</name>
    <dbReference type="NCBI Taxonomy" id="3075594"/>
    <lineage>
        <taxon>Bacteria</taxon>
        <taxon>Pseudomonadati</taxon>
        <taxon>Bacteroidota</taxon>
        <taxon>Flavobacteriia</taxon>
        <taxon>Flavobacteriales</taxon>
        <taxon>Flavobacteriaceae</taxon>
        <taxon>Autumnicola</taxon>
    </lineage>
</organism>
<feature type="domain" description="DUF559" evidence="2">
    <location>
        <begin position="55"/>
        <end position="158"/>
    </location>
</feature>
<feature type="region of interest" description="Disordered" evidence="1">
    <location>
        <begin position="1"/>
        <end position="23"/>
    </location>
</feature>
<evidence type="ECO:0000313" key="4">
    <source>
        <dbReference type="Proteomes" id="UP001248819"/>
    </source>
</evidence>
<protein>
    <submittedName>
        <fullName evidence="3">Endonuclease domain-containing protein</fullName>
    </submittedName>
</protein>
<dbReference type="InterPro" id="IPR007569">
    <property type="entry name" value="DUF559"/>
</dbReference>
<dbReference type="EMBL" id="JAVRHP010000007">
    <property type="protein sequence ID" value="MDT0649001.1"/>
    <property type="molecule type" value="Genomic_DNA"/>
</dbReference>
<dbReference type="InterPro" id="IPR047216">
    <property type="entry name" value="Endonuclease_DUF559_bact"/>
</dbReference>
<reference evidence="3 4" key="1">
    <citation type="submission" date="2023-09" db="EMBL/GenBank/DDBJ databases">
        <authorList>
            <person name="Rey-Velasco X."/>
        </authorList>
    </citation>
    <scope>NUCLEOTIDE SEQUENCE [LARGE SCALE GENOMIC DNA]</scope>
    <source>
        <strain evidence="3 4">F297</strain>
    </source>
</reference>
<gene>
    <name evidence="3" type="ORF">RM529_02540</name>
</gene>
<dbReference type="InterPro" id="IPR011335">
    <property type="entry name" value="Restrct_endonuc-II-like"/>
</dbReference>
<dbReference type="PANTHER" id="PTHR38590">
    <property type="entry name" value="BLL0828 PROTEIN"/>
    <property type="match status" value="1"/>
</dbReference>
<dbReference type="GO" id="GO:0004519">
    <property type="term" value="F:endonuclease activity"/>
    <property type="evidence" value="ECO:0007669"/>
    <property type="project" value="UniProtKB-KW"/>
</dbReference>
<keyword evidence="3" id="KW-0540">Nuclease</keyword>
<sequence length="167" mass="19500">MLSNEDNTRDAKSPPLEGWSKTGVEKSTSREIVTHICAVPIYRNFTYNLPANSSLRNRARALRKAGNLPEIIFWKQVHKGKFHRIDFDRQRVIGSFIVDFYVKTLSLVVEIDGSSHNNKEICDQKREEYLKNLGLHVYRIPSSRVRNELKNVMQELERFIVEHFGKK</sequence>